<dbReference type="Pfam" id="PF16220">
    <property type="entry name" value="DUF4880"/>
    <property type="match status" value="1"/>
</dbReference>
<dbReference type="PIRSF" id="PIRSF018266">
    <property type="entry name" value="FecR"/>
    <property type="match status" value="1"/>
</dbReference>
<dbReference type="RefSeq" id="WP_353388527.1">
    <property type="nucleotide sequence ID" value="NZ_BAABWD010000002.1"/>
</dbReference>
<keyword evidence="1" id="KW-0472">Membrane</keyword>
<reference evidence="4 5" key="1">
    <citation type="submission" date="2024-04" db="EMBL/GenBank/DDBJ databases">
        <title>Draft genome sequence of Halopseudomonas sabulinigri NBRC 116187.</title>
        <authorList>
            <person name="Miyakawa T."/>
            <person name="Kusuya Y."/>
            <person name="Miura T."/>
        </authorList>
    </citation>
    <scope>NUCLEOTIDE SEQUENCE [LARGE SCALE GENOMIC DNA]</scope>
    <source>
        <strain evidence="4 5">4NH20-0042</strain>
    </source>
</reference>
<dbReference type="Gene3D" id="2.60.120.1440">
    <property type="match status" value="1"/>
</dbReference>
<gene>
    <name evidence="4" type="ORF">NBRC116187_22200</name>
</gene>
<dbReference type="InterPro" id="IPR012373">
    <property type="entry name" value="Ferrdict_sens_TM"/>
</dbReference>
<dbReference type="PANTHER" id="PTHR30273:SF2">
    <property type="entry name" value="PROTEIN FECR"/>
    <property type="match status" value="1"/>
</dbReference>
<dbReference type="InterPro" id="IPR006860">
    <property type="entry name" value="FecR"/>
</dbReference>
<organism evidence="4 5">
    <name type="scientific">Halopseudomonas sabulinigri</name>
    <dbReference type="NCBI Taxonomy" id="472181"/>
    <lineage>
        <taxon>Bacteria</taxon>
        <taxon>Pseudomonadati</taxon>
        <taxon>Pseudomonadota</taxon>
        <taxon>Gammaproteobacteria</taxon>
        <taxon>Pseudomonadales</taxon>
        <taxon>Pseudomonadaceae</taxon>
        <taxon>Halopseudomonas</taxon>
    </lineage>
</organism>
<evidence type="ECO:0000256" key="1">
    <source>
        <dbReference type="SAM" id="Phobius"/>
    </source>
</evidence>
<comment type="caution">
    <text evidence="4">The sequence shown here is derived from an EMBL/GenBank/DDBJ whole genome shotgun (WGS) entry which is preliminary data.</text>
</comment>
<dbReference type="InterPro" id="IPR032623">
    <property type="entry name" value="FecR_N"/>
</dbReference>
<feature type="transmembrane region" description="Helical" evidence="1">
    <location>
        <begin position="90"/>
        <end position="110"/>
    </location>
</feature>
<name>A0ABP9ZQX4_9GAMM</name>
<dbReference type="EMBL" id="BAABWD010000002">
    <property type="protein sequence ID" value="GAA6131860.1"/>
    <property type="molecule type" value="Genomic_DNA"/>
</dbReference>
<evidence type="ECO:0000313" key="4">
    <source>
        <dbReference type="EMBL" id="GAA6131860.1"/>
    </source>
</evidence>
<feature type="domain" description="FecR protein" evidence="2">
    <location>
        <begin position="122"/>
        <end position="208"/>
    </location>
</feature>
<evidence type="ECO:0000259" key="2">
    <source>
        <dbReference type="Pfam" id="PF04773"/>
    </source>
</evidence>
<accession>A0ABP9ZQX4</accession>
<dbReference type="Pfam" id="PF04773">
    <property type="entry name" value="FecR"/>
    <property type="match status" value="1"/>
</dbReference>
<sequence length="326" mass="36006">MSTADELTVQPVDEQAADWFARRRGERFSAADERRFQIWLQGSRTHAQAYADLELLWHDMDSMTPPTQTCAEDTSASNVVRLPRRWSRRLGAIAASVVLIAGLLAISPLVERPEYQLTAQAERGKLRKLLLADGSQITLNMGSSAQVRYFDNRREVSLQGEAFFSVVRDEGRPFVVQADSAEVRVLGTRFNVRQGEETLDVAVEHGKVAVDAGAPRLPAVLLSVGEAVHANYRLGQQQMRPVAVDAVASWRSGQLVFQQRPLAQLLDELSRYLGKPVRLNAEALADYPLSGSLDIYRPQDFLASLPLLLPVQVSSAADGSVTVETR</sequence>
<protein>
    <submittedName>
        <fullName evidence="4">FecR family protein</fullName>
    </submittedName>
</protein>
<dbReference type="Proteomes" id="UP001486808">
    <property type="component" value="Unassembled WGS sequence"/>
</dbReference>
<keyword evidence="1" id="KW-0812">Transmembrane</keyword>
<dbReference type="Gene3D" id="3.55.50.30">
    <property type="match status" value="1"/>
</dbReference>
<dbReference type="PANTHER" id="PTHR30273">
    <property type="entry name" value="PERIPLASMIC SIGNAL SENSOR AND SIGMA FACTOR ACTIVATOR FECR-RELATED"/>
    <property type="match status" value="1"/>
</dbReference>
<evidence type="ECO:0000259" key="3">
    <source>
        <dbReference type="Pfam" id="PF16220"/>
    </source>
</evidence>
<keyword evidence="1" id="KW-1133">Transmembrane helix</keyword>
<proteinExistence type="predicted"/>
<keyword evidence="5" id="KW-1185">Reference proteome</keyword>
<evidence type="ECO:0000313" key="5">
    <source>
        <dbReference type="Proteomes" id="UP001486808"/>
    </source>
</evidence>
<feature type="domain" description="FecR N-terminal" evidence="3">
    <location>
        <begin position="14"/>
        <end position="54"/>
    </location>
</feature>